<dbReference type="SUPFAM" id="SSF54211">
    <property type="entry name" value="Ribosomal protein S5 domain 2-like"/>
    <property type="match status" value="1"/>
</dbReference>
<dbReference type="GO" id="GO:0048364">
    <property type="term" value="P:root development"/>
    <property type="evidence" value="ECO:0007669"/>
    <property type="project" value="InterPro"/>
</dbReference>
<evidence type="ECO:0000313" key="7">
    <source>
        <dbReference type="EMBL" id="PHT56432.1"/>
    </source>
</evidence>
<dbReference type="EMBL" id="MLFT02000002">
    <property type="protein sequence ID" value="PHT56432.1"/>
    <property type="molecule type" value="Genomic_DNA"/>
</dbReference>
<feature type="region of interest" description="Disordered" evidence="6">
    <location>
        <begin position="496"/>
        <end position="538"/>
    </location>
</feature>
<dbReference type="Proteomes" id="UP000224567">
    <property type="component" value="Unassembled WGS sequence"/>
</dbReference>
<keyword evidence="5" id="KW-0175">Coiled coil</keyword>
<comment type="similarity">
    <text evidence="1">Belongs to the heat shock protein 90 family.</text>
</comment>
<dbReference type="GO" id="GO:0005524">
    <property type="term" value="F:ATP binding"/>
    <property type="evidence" value="ECO:0007669"/>
    <property type="project" value="UniProtKB-KW"/>
</dbReference>
<reference evidence="8" key="2">
    <citation type="journal article" date="2017" name="J. Anim. Genet.">
        <title>Multiple reference genome sequences of hot pepper reveal the massive evolution of plant disease resistance genes by retroduplication.</title>
        <authorList>
            <person name="Kim S."/>
            <person name="Park J."/>
            <person name="Yeom S.-I."/>
            <person name="Kim Y.-M."/>
            <person name="Seo E."/>
            <person name="Kim K.-T."/>
            <person name="Kim M.-S."/>
            <person name="Lee J.M."/>
            <person name="Cheong K."/>
            <person name="Shin H.-S."/>
            <person name="Kim S.-B."/>
            <person name="Han K."/>
            <person name="Lee J."/>
            <person name="Park M."/>
            <person name="Lee H.-A."/>
            <person name="Lee H.-Y."/>
            <person name="Lee Y."/>
            <person name="Oh S."/>
            <person name="Lee J.H."/>
            <person name="Choi E."/>
            <person name="Choi E."/>
            <person name="Lee S.E."/>
            <person name="Jeon J."/>
            <person name="Kim H."/>
            <person name="Choi G."/>
            <person name="Song H."/>
            <person name="Lee J."/>
            <person name="Lee S.-C."/>
            <person name="Kwon J.-K."/>
            <person name="Lee H.-Y."/>
            <person name="Koo N."/>
            <person name="Hong Y."/>
            <person name="Kim R.W."/>
            <person name="Kang W.-H."/>
            <person name="Huh J.H."/>
            <person name="Kang B.-C."/>
            <person name="Yang T.-J."/>
            <person name="Lee Y.-H."/>
            <person name="Bennetzen J.L."/>
            <person name="Choi D."/>
        </authorList>
    </citation>
    <scope>NUCLEOTIDE SEQUENCE [LARGE SCALE GENOMIC DNA]</scope>
    <source>
        <strain evidence="8">cv. PBC81</strain>
    </source>
</reference>
<dbReference type="Gene3D" id="3.30.565.10">
    <property type="entry name" value="Histidine kinase-like ATPase, C-terminal domain"/>
    <property type="match status" value="1"/>
</dbReference>
<reference evidence="7 8" key="1">
    <citation type="journal article" date="2017" name="Genome Biol.">
        <title>New reference genome sequences of hot pepper reveal the massive evolution of plant disease-resistance genes by retroduplication.</title>
        <authorList>
            <person name="Kim S."/>
            <person name="Park J."/>
            <person name="Yeom S.I."/>
            <person name="Kim Y.M."/>
            <person name="Seo E."/>
            <person name="Kim K.T."/>
            <person name="Kim M.S."/>
            <person name="Lee J.M."/>
            <person name="Cheong K."/>
            <person name="Shin H.S."/>
            <person name="Kim S.B."/>
            <person name="Han K."/>
            <person name="Lee J."/>
            <person name="Park M."/>
            <person name="Lee H.A."/>
            <person name="Lee H.Y."/>
            <person name="Lee Y."/>
            <person name="Oh S."/>
            <person name="Lee J.H."/>
            <person name="Choi E."/>
            <person name="Choi E."/>
            <person name="Lee S.E."/>
            <person name="Jeon J."/>
            <person name="Kim H."/>
            <person name="Choi G."/>
            <person name="Song H."/>
            <person name="Lee J."/>
            <person name="Lee S.C."/>
            <person name="Kwon J.K."/>
            <person name="Lee H.Y."/>
            <person name="Koo N."/>
            <person name="Hong Y."/>
            <person name="Kim R.W."/>
            <person name="Kang W.H."/>
            <person name="Huh J.H."/>
            <person name="Kang B.C."/>
            <person name="Yang T.J."/>
            <person name="Lee Y.H."/>
            <person name="Bennetzen J.L."/>
            <person name="Choi D."/>
        </authorList>
    </citation>
    <scope>NUCLEOTIDE SEQUENCE [LARGE SCALE GENOMIC DNA]</scope>
    <source>
        <strain evidence="8">cv. PBC81</strain>
    </source>
</reference>
<feature type="compositionally biased region" description="Basic and acidic residues" evidence="6">
    <location>
        <begin position="498"/>
        <end position="521"/>
    </location>
</feature>
<name>A0A2G2XG09_CAPBA</name>
<dbReference type="GO" id="GO:0140662">
    <property type="term" value="F:ATP-dependent protein folding chaperone"/>
    <property type="evidence" value="ECO:0007669"/>
    <property type="project" value="InterPro"/>
</dbReference>
<evidence type="ECO:0000256" key="4">
    <source>
        <dbReference type="ARBA" id="ARBA00023186"/>
    </source>
</evidence>
<dbReference type="Pfam" id="PF00183">
    <property type="entry name" value="HSP90"/>
    <property type="match status" value="1"/>
</dbReference>
<gene>
    <name evidence="7" type="ORF">CQW23_04918</name>
</gene>
<keyword evidence="7" id="KW-0346">Stress response</keyword>
<dbReference type="AlphaFoldDB" id="A0A2G2XG09"/>
<keyword evidence="4" id="KW-0143">Chaperone</keyword>
<evidence type="ECO:0000256" key="6">
    <source>
        <dbReference type="SAM" id="MobiDB-lite"/>
    </source>
</evidence>
<dbReference type="GO" id="GO:0048367">
    <property type="term" value="P:shoot system development"/>
    <property type="evidence" value="ECO:0007669"/>
    <property type="project" value="InterPro"/>
</dbReference>
<evidence type="ECO:0000256" key="1">
    <source>
        <dbReference type="ARBA" id="ARBA00008239"/>
    </source>
</evidence>
<dbReference type="GO" id="GO:0016887">
    <property type="term" value="F:ATP hydrolysis activity"/>
    <property type="evidence" value="ECO:0007669"/>
    <property type="project" value="InterPro"/>
</dbReference>
<dbReference type="InterPro" id="IPR006652">
    <property type="entry name" value="Kelch_1"/>
</dbReference>
<dbReference type="PANTHER" id="PTHR46034:SF39">
    <property type="entry name" value="KELCH-LIKE PROTEIN 3 ISOFORM X1"/>
    <property type="match status" value="1"/>
</dbReference>
<dbReference type="Pfam" id="PF01344">
    <property type="entry name" value="Kelch_1"/>
    <property type="match status" value="1"/>
</dbReference>
<sequence length="773" mass="88284">MFPTTYGCRIYVMKSCFLFCVLLYICVVSRGLNRGSIGNSLSTSSEVEVWTAYILPPPDPTRWEYTGFVVVVVVPLNWNLNSKQVCRSSQYEQVILTTKHNDDKSQAGGSFTVTRDVNVEKLGRGTKLTLFLKEDQLEYLEELKAFIEEKNHKMNYLEQKMAHAEQEIKQLKYRCMMLESSNTVCTRADEIMIDHTDDRHLKHEMIFLTGGYDGVSWLSALDSYLPSFDVLNLLKPMNLVRAYASIAKLSGEFYVFGGGTGSLWYDTVESYNPANDEWTMCPCLKEKRGNLAGATLKDKIFAIVGGNGIECFSEVIHQIFPEKLAFYQAYLNFVPEKMSRKEFQIKYSRAEYLHSTNKFVATFAKASEDEELEVLLKQDAMLAFETRKKKNNILKVIRKNLVKKCVEMFNEIDENKEDYNKFYEAFSKNLKMGIHKDSQNKAKLADLLRYHSTKSGDEMKDYVTRIKEGQKDISDLKLLMNNLELPANISRRSVKVLKQQEGKKETQVQKPDSPDHLHQQEDEGGAQKSHPTTQRVEEELNKLKSLEVSAAPAAVSNGLLSLEKLYKCIDDFLNLPQTLSQSLHEKWLDDLLDKSVRLLDLCGTIKELVSRCKENVRDLQSSRRRKGDSTTDDSVERFTSFIKKIKQDAKRLVSTLKQMDQETAVSVLLEADQVTVSVIRALNTANAVCLSTFQMLLSFLCAPLLKPKPSKWSLLSRLINKESIAPPVLEENMSLETKLKRFEAYLVSFEDGLEATFRCLIRSRSSLLNVFSC</sequence>
<dbReference type="InterPro" id="IPR044832">
    <property type="entry name" value="NRP-like"/>
</dbReference>
<accession>A0A2G2XG09</accession>
<evidence type="ECO:0000256" key="2">
    <source>
        <dbReference type="ARBA" id="ARBA00022741"/>
    </source>
</evidence>
<dbReference type="InterPro" id="IPR015915">
    <property type="entry name" value="Kelch-typ_b-propeller"/>
</dbReference>
<evidence type="ECO:0000256" key="5">
    <source>
        <dbReference type="SAM" id="Coils"/>
    </source>
</evidence>
<dbReference type="Gene3D" id="3.30.230.80">
    <property type="match status" value="1"/>
</dbReference>
<dbReference type="InterPro" id="IPR036890">
    <property type="entry name" value="HATPase_C_sf"/>
</dbReference>
<dbReference type="Gene3D" id="2.120.10.80">
    <property type="entry name" value="Kelch-type beta propeller"/>
    <property type="match status" value="1"/>
</dbReference>
<feature type="coiled-coil region" evidence="5">
    <location>
        <begin position="140"/>
        <end position="181"/>
    </location>
</feature>
<dbReference type="InterPro" id="IPR020568">
    <property type="entry name" value="Ribosomal_Su5_D2-typ_SF"/>
</dbReference>
<dbReference type="STRING" id="33114.A0A2G2XG09"/>
<dbReference type="InterPro" id="IPR004320">
    <property type="entry name" value="BPS1_pln"/>
</dbReference>
<keyword evidence="3" id="KW-0067">ATP-binding</keyword>
<evidence type="ECO:0000256" key="3">
    <source>
        <dbReference type="ARBA" id="ARBA00022840"/>
    </source>
</evidence>
<dbReference type="GO" id="GO:0034976">
    <property type="term" value="P:response to endoplasmic reticulum stress"/>
    <property type="evidence" value="ECO:0007669"/>
    <property type="project" value="InterPro"/>
</dbReference>
<dbReference type="GO" id="GO:0051082">
    <property type="term" value="F:unfolded protein binding"/>
    <property type="evidence" value="ECO:0007669"/>
    <property type="project" value="InterPro"/>
</dbReference>
<dbReference type="Pfam" id="PF03087">
    <property type="entry name" value="BPS1"/>
    <property type="match status" value="1"/>
</dbReference>
<dbReference type="OrthoDB" id="1701699at2759"/>
<dbReference type="SUPFAM" id="SSF117281">
    <property type="entry name" value="Kelch motif"/>
    <property type="match status" value="1"/>
</dbReference>
<dbReference type="SUPFAM" id="SSF55874">
    <property type="entry name" value="ATPase domain of HSP90 chaperone/DNA topoisomerase II/histidine kinase"/>
    <property type="match status" value="1"/>
</dbReference>
<protein>
    <submittedName>
        <fullName evidence="7">Heat shock protein 90-1</fullName>
    </submittedName>
</protein>
<organism evidence="7 8">
    <name type="scientific">Capsicum baccatum</name>
    <name type="common">Peruvian pepper</name>
    <dbReference type="NCBI Taxonomy" id="33114"/>
    <lineage>
        <taxon>Eukaryota</taxon>
        <taxon>Viridiplantae</taxon>
        <taxon>Streptophyta</taxon>
        <taxon>Embryophyta</taxon>
        <taxon>Tracheophyta</taxon>
        <taxon>Spermatophyta</taxon>
        <taxon>Magnoliopsida</taxon>
        <taxon>eudicotyledons</taxon>
        <taxon>Gunneridae</taxon>
        <taxon>Pentapetalae</taxon>
        <taxon>asterids</taxon>
        <taxon>lamiids</taxon>
        <taxon>Solanales</taxon>
        <taxon>Solanaceae</taxon>
        <taxon>Solanoideae</taxon>
        <taxon>Capsiceae</taxon>
        <taxon>Capsicum</taxon>
    </lineage>
</organism>
<dbReference type="SMART" id="SM00612">
    <property type="entry name" value="Kelch"/>
    <property type="match status" value="2"/>
</dbReference>
<keyword evidence="2" id="KW-0547">Nucleotide-binding</keyword>
<comment type="caution">
    <text evidence="7">The sequence shown here is derived from an EMBL/GenBank/DDBJ whole genome shotgun (WGS) entry which is preliminary data.</text>
</comment>
<proteinExistence type="inferred from homology"/>
<dbReference type="InterPro" id="IPR001404">
    <property type="entry name" value="Hsp90_fam"/>
</dbReference>
<evidence type="ECO:0000313" key="8">
    <source>
        <dbReference type="Proteomes" id="UP000224567"/>
    </source>
</evidence>
<keyword evidence="8" id="KW-1185">Reference proteome</keyword>
<dbReference type="PANTHER" id="PTHR46034">
    <property type="match status" value="1"/>
</dbReference>